<evidence type="ECO:0000259" key="3">
    <source>
        <dbReference type="Pfam" id="PF02608"/>
    </source>
</evidence>
<dbReference type="AlphaFoldDB" id="A0A369TA44"/>
<proteinExistence type="predicted"/>
<evidence type="ECO:0000256" key="1">
    <source>
        <dbReference type="ARBA" id="ARBA00022729"/>
    </source>
</evidence>
<dbReference type="CDD" id="cd19963">
    <property type="entry name" value="PBP1_BMP-like"/>
    <property type="match status" value="1"/>
</dbReference>
<feature type="domain" description="ABC transporter substrate-binding protein PnrA-like" evidence="3">
    <location>
        <begin position="42"/>
        <end position="276"/>
    </location>
</feature>
<organism evidence="4 5">
    <name type="scientific">Ferruginivarius sediminum</name>
    <dbReference type="NCBI Taxonomy" id="2661937"/>
    <lineage>
        <taxon>Bacteria</taxon>
        <taxon>Pseudomonadati</taxon>
        <taxon>Pseudomonadota</taxon>
        <taxon>Alphaproteobacteria</taxon>
        <taxon>Rhodospirillales</taxon>
        <taxon>Rhodospirillaceae</taxon>
        <taxon>Ferruginivarius</taxon>
    </lineage>
</organism>
<comment type="caution">
    <text evidence="4">The sequence shown here is derived from an EMBL/GenBank/DDBJ whole genome shotgun (WGS) entry which is preliminary data.</text>
</comment>
<sequence length="360" mass="38338">MKLALTCSFLLALPGLSTAMADSAKSFSLADDPKPALVLLSNKNDGGWSQALDEARAKVGKELGLRIPVVENVPENAAAIRPTVETFIDRGFNVIIGSAFGYSDTFKELAAEYPDVAFLNAAGTTNSDNLQSFYGRTYQSQYLCGMVAGGLSESGKLGFVGANPYGLVNWTVNAYLMGARQINPDATVTVVFTGAWNDPVKERAAAEALVEQGIDVIGQHVDTPTPQIVAQEKGIYGTGHHRDFSEFSAATQCSSVWVWERFLAPEIEEIAAGGWEVEPNGAFLSIADGGADIACCGDAVPEGLEARVMAEREALIDGKQIFAGPITDSKGTVRVEEGEVLSDADLWSMDWFVPGVVSQQ</sequence>
<gene>
    <name evidence="4" type="ORF">DRB17_08150</name>
</gene>
<keyword evidence="5" id="KW-1185">Reference proteome</keyword>
<dbReference type="Proteomes" id="UP000253941">
    <property type="component" value="Unassembled WGS sequence"/>
</dbReference>
<dbReference type="InterPro" id="IPR003760">
    <property type="entry name" value="PnrA-like"/>
</dbReference>
<evidence type="ECO:0000256" key="2">
    <source>
        <dbReference type="SAM" id="SignalP"/>
    </source>
</evidence>
<reference evidence="4 5" key="1">
    <citation type="submission" date="2018-07" db="EMBL/GenBank/DDBJ databases">
        <title>Venubactetium sediminum gen. nov., sp. nov., isolated from a marine solar saltern.</title>
        <authorList>
            <person name="Wang S."/>
        </authorList>
    </citation>
    <scope>NUCLEOTIDE SEQUENCE [LARGE SCALE GENOMIC DNA]</scope>
    <source>
        <strain evidence="4 5">WD2A32</strain>
    </source>
</reference>
<feature type="signal peptide" evidence="2">
    <location>
        <begin position="1"/>
        <end position="19"/>
    </location>
</feature>
<dbReference type="PANTHER" id="PTHR43208">
    <property type="entry name" value="ABC TRANSPORTER SUBSTRATE-BINDING PROTEIN"/>
    <property type="match status" value="1"/>
</dbReference>
<accession>A0A369TA44</accession>
<keyword evidence="1 2" id="KW-0732">Signal</keyword>
<evidence type="ECO:0000313" key="5">
    <source>
        <dbReference type="Proteomes" id="UP000253941"/>
    </source>
</evidence>
<feature type="chain" id="PRO_5016877219" evidence="2">
    <location>
        <begin position="20"/>
        <end position="360"/>
    </location>
</feature>
<dbReference type="InterPro" id="IPR052910">
    <property type="entry name" value="ABC-Purine-Binding"/>
</dbReference>
<dbReference type="EMBL" id="QPMH01000006">
    <property type="protein sequence ID" value="RDD62199.1"/>
    <property type="molecule type" value="Genomic_DNA"/>
</dbReference>
<evidence type="ECO:0000313" key="4">
    <source>
        <dbReference type="EMBL" id="RDD62199.1"/>
    </source>
</evidence>
<name>A0A369TA44_9PROT</name>
<dbReference type="Pfam" id="PF02608">
    <property type="entry name" value="Bmp"/>
    <property type="match status" value="1"/>
</dbReference>
<dbReference type="RefSeq" id="WP_114581713.1">
    <property type="nucleotide sequence ID" value="NZ_QPMH01000006.1"/>
</dbReference>
<protein>
    <submittedName>
        <fullName evidence="4">BMP family ABC transporter substrate-binding protein</fullName>
    </submittedName>
</protein>
<dbReference type="SUPFAM" id="SSF53822">
    <property type="entry name" value="Periplasmic binding protein-like I"/>
    <property type="match status" value="1"/>
</dbReference>
<dbReference type="InterPro" id="IPR028082">
    <property type="entry name" value="Peripla_BP_I"/>
</dbReference>
<dbReference type="GO" id="GO:0005886">
    <property type="term" value="C:plasma membrane"/>
    <property type="evidence" value="ECO:0007669"/>
    <property type="project" value="InterPro"/>
</dbReference>
<dbReference type="Gene3D" id="3.40.50.2300">
    <property type="match status" value="2"/>
</dbReference>
<dbReference type="PANTHER" id="PTHR43208:SF1">
    <property type="entry name" value="ABC TRANSPORTER SUBSTRATE-BINDING PROTEIN"/>
    <property type="match status" value="1"/>
</dbReference>